<protein>
    <submittedName>
        <fullName evidence="2">Chemosensory protein 5</fullName>
    </submittedName>
</protein>
<accession>A0A345F0U3</accession>
<dbReference type="InterPro" id="IPR005055">
    <property type="entry name" value="A10/PebIII"/>
</dbReference>
<sequence length="120" mass="13769">MGNRNWIFLSIFLTVLVTTLAQRHIIGRLQSVNLEQVLNNDRLFNNFYKCLADEGKCSNDAKSIKNLLPEVVKTKCGQCTADERSQIKKSLNLVRKNKPEQFNSLAAKYDPEGVWKELVR</sequence>
<name>A0A345F0U3_9COLE</name>
<dbReference type="PANTHER" id="PTHR11257">
    <property type="entry name" value="CHEMOSENSORY PROTEIN-RELATED"/>
    <property type="match status" value="1"/>
</dbReference>
<reference evidence="2" key="1">
    <citation type="submission" date="2017-08" db="EMBL/GenBank/DDBJ databases">
        <title>Identification of candidate chemosensory genes in male and female Agrilus mali (Coleoptera: Buprestidae) by antennal transcriptome analysis.</title>
        <authorList>
            <person name="Cui X."/>
        </authorList>
    </citation>
    <scope>NUCLEOTIDE SEQUENCE</scope>
</reference>
<dbReference type="EMBL" id="MF770645">
    <property type="protein sequence ID" value="AXG21598.1"/>
    <property type="molecule type" value="mRNA"/>
</dbReference>
<evidence type="ECO:0000256" key="1">
    <source>
        <dbReference type="SAM" id="SignalP"/>
    </source>
</evidence>
<proteinExistence type="evidence at transcript level"/>
<evidence type="ECO:0000313" key="2">
    <source>
        <dbReference type="EMBL" id="AXG21598.1"/>
    </source>
</evidence>
<feature type="signal peptide" evidence="1">
    <location>
        <begin position="1"/>
        <end position="21"/>
    </location>
</feature>
<dbReference type="Pfam" id="PF03392">
    <property type="entry name" value="OS-D"/>
    <property type="match status" value="1"/>
</dbReference>
<dbReference type="Gene3D" id="1.10.2080.10">
    <property type="entry name" value="Insect odorant-binding protein A10/Ejaculatory bulb-specific protein 3"/>
    <property type="match status" value="1"/>
</dbReference>
<keyword evidence="1" id="KW-0732">Signal</keyword>
<dbReference type="PANTHER" id="PTHR11257:SF13">
    <property type="entry name" value="GEO07322P1"/>
    <property type="match status" value="1"/>
</dbReference>
<feature type="chain" id="PRO_5016997877" evidence="1">
    <location>
        <begin position="22"/>
        <end position="120"/>
    </location>
</feature>
<dbReference type="AlphaFoldDB" id="A0A345F0U3"/>
<organism evidence="2">
    <name type="scientific">Agrilus mali</name>
    <dbReference type="NCBI Taxonomy" id="1917227"/>
    <lineage>
        <taxon>Eukaryota</taxon>
        <taxon>Metazoa</taxon>
        <taxon>Ecdysozoa</taxon>
        <taxon>Arthropoda</taxon>
        <taxon>Hexapoda</taxon>
        <taxon>Insecta</taxon>
        <taxon>Pterygota</taxon>
        <taxon>Neoptera</taxon>
        <taxon>Endopterygota</taxon>
        <taxon>Coleoptera</taxon>
        <taxon>Polyphaga</taxon>
        <taxon>Elateriformia</taxon>
        <taxon>Buprestoidea</taxon>
        <taxon>Buprestidae</taxon>
        <taxon>Agrilinae</taxon>
        <taxon>Agrilus</taxon>
    </lineage>
</organism>
<dbReference type="SUPFAM" id="SSF100910">
    <property type="entry name" value="Chemosensory protein Csp2"/>
    <property type="match status" value="1"/>
</dbReference>
<dbReference type="InterPro" id="IPR036682">
    <property type="entry name" value="OS_D_A10/PebIII_sf"/>
</dbReference>